<dbReference type="EMBL" id="FZNK01000003">
    <property type="protein sequence ID" value="SNR51566.1"/>
    <property type="molecule type" value="Genomic_DNA"/>
</dbReference>
<sequence>MTDPTDTDDVKIYSQWPRVGCLRLRPPERDDGTPPAQSHPLASVIRSAFSNTKLRRLELLSWPAAPHQEWVLHPIDSTVQAQPDEDDDLDDPNQTQVGQFGTPTSVTHDEASAATGALESACKEQLVKPYGYGYDRCAVDLSPLEGTIRPTCRLAVRESPDLLPLAQRNPHGVVELISDLNDQDVPYLLQTIISRGGKQSDFELSQRLAVYRPNYGLATEHDFAKHLDTGERVDLSTYYDDQTNRIRSNFDLDATRYFDIDTSGDRYEAVSRHKHDVEIIRAARRVLAGRKDCHDLYAGYHDTDKELENLYQYANYYTKIPVDKRTVRAFVALVSDSIEYSPWENVGYIDPPKLITNPVVVPTTAGETADPEGASPENVTQYDDEQSVRLMTQGSAEHQLNEDWVMDYFADAGWTVKQLDTEATESVPDIWIQKDEIEYFVEVEHKGTDQPANVLTNAARAAHYDMDVIFVVKKKPIAQSIAKMLREPVTDTDVHNGAQLYTMSDELTLTDGSKPVLPPDVESSQWYLRYQEPPEAEDEDDTDIKARSPSQIEPELRLETPDGEVLAAGSVDESVATWEFEELLCESDPSAADRTNVHGPFVPTQLAYLARSSLRYRNGDQLERLDPNEYPANWNQSDAAGKRERYKNAYETFVDRYTVAVDYTEIEKPDFIKPMNERIYKPQTSRKAPGMRESGRALWQFAERKSRDNNALDLIKNRTWRWPHDVTSPDMSFVGHSTVLSELGLEE</sequence>
<dbReference type="AlphaFoldDB" id="A0A238WYD4"/>
<feature type="compositionally biased region" description="Polar residues" evidence="1">
    <location>
        <begin position="92"/>
        <end position="106"/>
    </location>
</feature>
<accession>A0A238WYD4</accession>
<feature type="region of interest" description="Disordered" evidence="1">
    <location>
        <begin position="533"/>
        <end position="553"/>
    </location>
</feature>
<reference evidence="2 3" key="1">
    <citation type="submission" date="2017-06" db="EMBL/GenBank/DDBJ databases">
        <authorList>
            <person name="Kim H.J."/>
            <person name="Triplett B.A."/>
        </authorList>
    </citation>
    <scope>NUCLEOTIDE SEQUENCE [LARGE SCALE GENOMIC DNA]</scope>
    <source>
        <strain evidence="2 3">DSM 19316</strain>
    </source>
</reference>
<name>A0A238WYD4_HALEZ</name>
<dbReference type="RefSeq" id="WP_141134077.1">
    <property type="nucleotide sequence ID" value="NZ_NDWV01000009.1"/>
</dbReference>
<feature type="region of interest" description="Disordered" evidence="1">
    <location>
        <begin position="80"/>
        <end position="106"/>
    </location>
</feature>
<dbReference type="Proteomes" id="UP000198297">
    <property type="component" value="Unassembled WGS sequence"/>
</dbReference>
<proteinExistence type="predicted"/>
<organism evidence="2 3">
    <name type="scientific">Halorubrum ezzemoulense</name>
    <name type="common">Halorubrum chaoviator</name>
    <dbReference type="NCBI Taxonomy" id="337243"/>
    <lineage>
        <taxon>Archaea</taxon>
        <taxon>Methanobacteriati</taxon>
        <taxon>Methanobacteriota</taxon>
        <taxon>Stenosarchaea group</taxon>
        <taxon>Halobacteria</taxon>
        <taxon>Halobacteriales</taxon>
        <taxon>Haloferacaceae</taxon>
        <taxon>Halorubrum</taxon>
    </lineage>
</organism>
<gene>
    <name evidence="2" type="ORF">SAMN06266787_1036</name>
</gene>
<protein>
    <submittedName>
        <fullName evidence="2">Uncharacterized protein</fullName>
    </submittedName>
</protein>
<evidence type="ECO:0000313" key="2">
    <source>
        <dbReference type="EMBL" id="SNR51566.1"/>
    </source>
</evidence>
<evidence type="ECO:0000256" key="1">
    <source>
        <dbReference type="SAM" id="MobiDB-lite"/>
    </source>
</evidence>
<evidence type="ECO:0000313" key="3">
    <source>
        <dbReference type="Proteomes" id="UP000198297"/>
    </source>
</evidence>